<comment type="similarity">
    <text evidence="1 4">Belongs to the universal ribosomal protein uL13 family.</text>
</comment>
<evidence type="ECO:0000256" key="4">
    <source>
        <dbReference type="HAMAP-Rule" id="MF_01366"/>
    </source>
</evidence>
<dbReference type="SUPFAM" id="SSF52161">
    <property type="entry name" value="Ribosomal protein L13"/>
    <property type="match status" value="1"/>
</dbReference>
<accession>A0A292IHX6</accession>
<dbReference type="InterPro" id="IPR005823">
    <property type="entry name" value="Ribosomal_uL13_bac-type"/>
</dbReference>
<evidence type="ECO:0000313" key="5">
    <source>
        <dbReference type="EMBL" id="CDN40285.1"/>
    </source>
</evidence>
<proteinExistence type="inferred from homology"/>
<dbReference type="GO" id="GO:0006412">
    <property type="term" value="P:translation"/>
    <property type="evidence" value="ECO:0007669"/>
    <property type="project" value="UniProtKB-UniRule"/>
</dbReference>
<comment type="function">
    <text evidence="4">This protein is one of the early assembly proteins of the 50S ribosomal subunit, although it is not seen to bind rRNA by itself. It is important during the early stages of 50S assembly.</text>
</comment>
<evidence type="ECO:0000313" key="6">
    <source>
        <dbReference type="Proteomes" id="UP000261764"/>
    </source>
</evidence>
<gene>
    <name evidence="4" type="primary">rplM</name>
    <name evidence="5" type="ORF">MAMA39_01620</name>
</gene>
<dbReference type="Proteomes" id="UP000261764">
    <property type="component" value="Chromosome I"/>
</dbReference>
<dbReference type="AlphaFoldDB" id="A0A292IHX6"/>
<dbReference type="InterPro" id="IPR036899">
    <property type="entry name" value="Ribosomal_uL13_sf"/>
</dbReference>
<keyword evidence="6" id="KW-1185">Reference proteome</keyword>
<dbReference type="PANTHER" id="PTHR11545:SF2">
    <property type="entry name" value="LARGE RIBOSOMAL SUBUNIT PROTEIN UL13M"/>
    <property type="match status" value="1"/>
</dbReference>
<evidence type="ECO:0000256" key="3">
    <source>
        <dbReference type="ARBA" id="ARBA00023274"/>
    </source>
</evidence>
<sequence length="153" mass="17750">MQKTTMLKKEETIKARKWYAVDATNIVLGKLAVKAANLLRGKNKVDFTPNQDCGDFLIIYNTDKVVLTGTKLETEKWYRHSQYIGGIKSRSGKEMLQNYSDKLVYEAIEGMLPKNRIRKHIIRKLKTYKNDAYKETAQTPTLLDWSCKNKETK</sequence>
<dbReference type="RefSeq" id="WP_343251628.1">
    <property type="nucleotide sequence ID" value="NZ_HG937516.1"/>
</dbReference>
<organism evidence="5 6">
    <name type="scientific">Mycoplasma amphoriforme A39</name>
    <dbReference type="NCBI Taxonomy" id="572419"/>
    <lineage>
        <taxon>Bacteria</taxon>
        <taxon>Bacillati</taxon>
        <taxon>Mycoplasmatota</taxon>
        <taxon>Mollicutes</taxon>
        <taxon>Mycoplasmataceae</taxon>
        <taxon>Mycoplasma</taxon>
    </lineage>
</organism>
<dbReference type="PIRSF" id="PIRSF002181">
    <property type="entry name" value="Ribosomal_L13"/>
    <property type="match status" value="1"/>
</dbReference>
<dbReference type="EMBL" id="HG937516">
    <property type="protein sequence ID" value="CDN40285.1"/>
    <property type="molecule type" value="Genomic_DNA"/>
</dbReference>
<evidence type="ECO:0000256" key="1">
    <source>
        <dbReference type="ARBA" id="ARBA00006227"/>
    </source>
</evidence>
<comment type="subunit">
    <text evidence="4">Part of the 50S ribosomal subunit.</text>
</comment>
<protein>
    <recommendedName>
        <fullName evidence="4">Large ribosomal subunit protein uL13</fullName>
    </recommendedName>
</protein>
<name>A0A292IHX6_9MOLU</name>
<dbReference type="GO" id="GO:0003735">
    <property type="term" value="F:structural constituent of ribosome"/>
    <property type="evidence" value="ECO:0007669"/>
    <property type="project" value="InterPro"/>
</dbReference>
<dbReference type="CDD" id="cd00392">
    <property type="entry name" value="Ribosomal_L13"/>
    <property type="match status" value="1"/>
</dbReference>
<dbReference type="Gene3D" id="3.90.1180.10">
    <property type="entry name" value="Ribosomal protein L13"/>
    <property type="match status" value="1"/>
</dbReference>
<dbReference type="Pfam" id="PF00572">
    <property type="entry name" value="Ribosomal_L13"/>
    <property type="match status" value="1"/>
</dbReference>
<dbReference type="PANTHER" id="PTHR11545">
    <property type="entry name" value="RIBOSOMAL PROTEIN L13"/>
    <property type="match status" value="1"/>
</dbReference>
<keyword evidence="2 4" id="KW-0689">Ribosomal protein</keyword>
<dbReference type="GO" id="GO:0017148">
    <property type="term" value="P:negative regulation of translation"/>
    <property type="evidence" value="ECO:0007669"/>
    <property type="project" value="TreeGrafter"/>
</dbReference>
<dbReference type="InterPro" id="IPR005822">
    <property type="entry name" value="Ribosomal_uL13"/>
</dbReference>
<dbReference type="NCBIfam" id="TIGR01066">
    <property type="entry name" value="rplM_bact"/>
    <property type="match status" value="1"/>
</dbReference>
<keyword evidence="3 4" id="KW-0687">Ribonucleoprotein</keyword>
<dbReference type="KEGG" id="mamp:MAMA39_01620"/>
<evidence type="ECO:0000256" key="2">
    <source>
        <dbReference type="ARBA" id="ARBA00022980"/>
    </source>
</evidence>
<reference evidence="5 6" key="1">
    <citation type="journal article" date="2015" name="Clin. Infect. Dis.">
        <title>Genomic Investigations unmask Mycoplasma amphoriforme, a new respiratory pathogen.</title>
        <authorList>
            <person name="Gillespie S.H."/>
            <person name="Ling C.L."/>
            <person name="Oravcova K."/>
            <person name="Pinheiro M."/>
            <person name="Wells L."/>
            <person name="Bryant J.M."/>
            <person name="McHugh T.D."/>
            <person name="Bebear C."/>
            <person name="Webster D."/>
            <person name="Harris S.R."/>
            <person name="Seth-Smith H.M."/>
            <person name="Thomson N.R."/>
        </authorList>
    </citation>
    <scope>NUCLEOTIDE SEQUENCE [LARGE SCALE GENOMIC DNA]</scope>
    <source>
        <strain evidence="5 6">A39</strain>
    </source>
</reference>
<dbReference type="GO" id="GO:0003729">
    <property type="term" value="F:mRNA binding"/>
    <property type="evidence" value="ECO:0007669"/>
    <property type="project" value="TreeGrafter"/>
</dbReference>
<dbReference type="GO" id="GO:0022625">
    <property type="term" value="C:cytosolic large ribosomal subunit"/>
    <property type="evidence" value="ECO:0007669"/>
    <property type="project" value="TreeGrafter"/>
</dbReference>
<dbReference type="HAMAP" id="MF_01366">
    <property type="entry name" value="Ribosomal_uL13"/>
    <property type="match status" value="1"/>
</dbReference>